<proteinExistence type="inferred from homology"/>
<dbReference type="InterPro" id="IPR021196">
    <property type="entry name" value="PdxT/SNO_CS"/>
</dbReference>
<dbReference type="InterPro" id="IPR029062">
    <property type="entry name" value="Class_I_gatase-like"/>
</dbReference>
<dbReference type="NCBIfam" id="TIGR03800">
    <property type="entry name" value="PLP_synth_Pdx2"/>
    <property type="match status" value="1"/>
</dbReference>
<evidence type="ECO:0000256" key="6">
    <source>
        <dbReference type="ARBA" id="ARBA00047992"/>
    </source>
</evidence>
<comment type="function">
    <text evidence="8">Catalyzes the hydrolysis of glutamine to glutamate and ammonia as part of the biosynthesis of pyridoxal 5'-phosphate. The resulting ammonia molecule is channeled to the active site of PdxS.</text>
</comment>
<dbReference type="GO" id="GO:0042823">
    <property type="term" value="P:pyridoxal phosphate biosynthetic process"/>
    <property type="evidence" value="ECO:0007669"/>
    <property type="project" value="InterPro"/>
</dbReference>
<feature type="active site" description="Charge relay system" evidence="10">
    <location>
        <position position="169"/>
    </location>
</feature>
<evidence type="ECO:0000256" key="9">
    <source>
        <dbReference type="ARBA" id="ARBA00064749"/>
    </source>
</evidence>
<dbReference type="GO" id="GO:1903600">
    <property type="term" value="C:glutaminase complex"/>
    <property type="evidence" value="ECO:0007669"/>
    <property type="project" value="TreeGrafter"/>
</dbReference>
<dbReference type="Proteomes" id="UP000663929">
    <property type="component" value="Chromosome"/>
</dbReference>
<comment type="catalytic activity">
    <reaction evidence="6">
        <text>aldehydo-D-ribose 5-phosphate + D-glyceraldehyde 3-phosphate + L-glutamine = pyridoxal 5'-phosphate + L-glutamate + phosphate + 3 H2O + H(+)</text>
        <dbReference type="Rhea" id="RHEA:31507"/>
        <dbReference type="ChEBI" id="CHEBI:15377"/>
        <dbReference type="ChEBI" id="CHEBI:15378"/>
        <dbReference type="ChEBI" id="CHEBI:29985"/>
        <dbReference type="ChEBI" id="CHEBI:43474"/>
        <dbReference type="ChEBI" id="CHEBI:58273"/>
        <dbReference type="ChEBI" id="CHEBI:58359"/>
        <dbReference type="ChEBI" id="CHEBI:59776"/>
        <dbReference type="ChEBI" id="CHEBI:597326"/>
        <dbReference type="EC" id="4.3.3.6"/>
    </reaction>
</comment>
<dbReference type="Pfam" id="PF01174">
    <property type="entry name" value="SNO"/>
    <property type="match status" value="1"/>
</dbReference>
<dbReference type="RefSeq" id="WP_237383126.1">
    <property type="nucleotide sequence ID" value="NZ_CP071793.1"/>
</dbReference>
<evidence type="ECO:0000313" key="13">
    <source>
        <dbReference type="Proteomes" id="UP000663929"/>
    </source>
</evidence>
<organism evidence="12 13">
    <name type="scientific">Sulfidibacter corallicola</name>
    <dbReference type="NCBI Taxonomy" id="2818388"/>
    <lineage>
        <taxon>Bacteria</taxon>
        <taxon>Pseudomonadati</taxon>
        <taxon>Acidobacteriota</taxon>
        <taxon>Holophagae</taxon>
        <taxon>Acanthopleuribacterales</taxon>
        <taxon>Acanthopleuribacteraceae</taxon>
        <taxon>Sulfidibacter</taxon>
    </lineage>
</organism>
<dbReference type="KEGG" id="scor:J3U87_11245"/>
<evidence type="ECO:0000256" key="11">
    <source>
        <dbReference type="PIRSR" id="PIRSR005639-2"/>
    </source>
</evidence>
<dbReference type="EMBL" id="CP071793">
    <property type="protein sequence ID" value="QTD53028.1"/>
    <property type="molecule type" value="Genomic_DNA"/>
</dbReference>
<evidence type="ECO:0000256" key="7">
    <source>
        <dbReference type="ARBA" id="ARBA00049534"/>
    </source>
</evidence>
<feature type="binding site" evidence="11">
    <location>
        <begin position="133"/>
        <end position="134"/>
    </location>
    <ligand>
        <name>L-glutamine</name>
        <dbReference type="ChEBI" id="CHEBI:58359"/>
    </ligand>
</feature>
<dbReference type="FunFam" id="3.40.50.880:FF:000010">
    <property type="entry name" value="uncharacterized protein LOC100176842 isoform X2"/>
    <property type="match status" value="1"/>
</dbReference>
<evidence type="ECO:0000256" key="10">
    <source>
        <dbReference type="PIRSR" id="PIRSR005639-1"/>
    </source>
</evidence>
<dbReference type="PROSITE" id="PS01236">
    <property type="entry name" value="PDXT_SNO_1"/>
    <property type="match status" value="1"/>
</dbReference>
<dbReference type="PANTHER" id="PTHR31559">
    <property type="entry name" value="PYRIDOXAL 5'-PHOSPHATE SYNTHASE SUBUNIT SNO"/>
    <property type="match status" value="1"/>
</dbReference>
<reference evidence="12" key="1">
    <citation type="submission" date="2021-03" db="EMBL/GenBank/DDBJ databases">
        <title>Acanthopleuribacteraceae sp. M133.</title>
        <authorList>
            <person name="Wang G."/>
        </authorList>
    </citation>
    <scope>NUCLEOTIDE SEQUENCE</scope>
    <source>
        <strain evidence="12">M133</strain>
    </source>
</reference>
<keyword evidence="13" id="KW-1185">Reference proteome</keyword>
<sequence>MIGVLAIQGGFAAHINVLRRLGVPHREVRLPADLAGLQGLIIPGGESTTMLKLLQAFDMKQPLQEFAASGRPILGTCAGAILMAERVTHPEQESLGWIPVTIERNAYGSQRESFQTTQACEAWEMDAFPALFIRAPRFREPRSEVEVLTRLDDHITGVRYKHFTAITYHPELTEDDRFHQAWLTHQVHGAETEPVEQVTT</sequence>
<dbReference type="Gene3D" id="3.40.50.880">
    <property type="match status" value="1"/>
</dbReference>
<keyword evidence="3" id="KW-0663">Pyridoxal phosphate</keyword>
<evidence type="ECO:0000313" key="12">
    <source>
        <dbReference type="EMBL" id="QTD53028.1"/>
    </source>
</evidence>
<comment type="catalytic activity">
    <reaction evidence="7">
        <text>L-glutamine + H2O = L-glutamate + NH4(+)</text>
        <dbReference type="Rhea" id="RHEA:15889"/>
        <dbReference type="ChEBI" id="CHEBI:15377"/>
        <dbReference type="ChEBI" id="CHEBI:28938"/>
        <dbReference type="ChEBI" id="CHEBI:29985"/>
        <dbReference type="ChEBI" id="CHEBI:58359"/>
        <dbReference type="EC" id="3.5.1.2"/>
    </reaction>
</comment>
<dbReference type="PROSITE" id="PS51130">
    <property type="entry name" value="PDXT_SNO_2"/>
    <property type="match status" value="1"/>
</dbReference>
<protein>
    <submittedName>
        <fullName evidence="12">Pyridoxal 5'-phosphate synthase glutaminase subunit PdxT</fullName>
    </submittedName>
</protein>
<dbReference type="GO" id="GO:0004359">
    <property type="term" value="F:glutaminase activity"/>
    <property type="evidence" value="ECO:0007669"/>
    <property type="project" value="UniProtKB-EC"/>
</dbReference>
<name>A0A8A4TV51_SULCO</name>
<keyword evidence="2" id="KW-0378">Hydrolase</keyword>
<evidence type="ECO:0000256" key="5">
    <source>
        <dbReference type="ARBA" id="ARBA00023239"/>
    </source>
</evidence>
<comment type="subunit">
    <text evidence="9">In the presence of PdxS, forms a dodecamer of heterodimers. Only shows activity in the heterodimer.</text>
</comment>
<evidence type="ECO:0000256" key="2">
    <source>
        <dbReference type="ARBA" id="ARBA00022801"/>
    </source>
</evidence>
<accession>A0A8A4TV51</accession>
<gene>
    <name evidence="12" type="primary">pdxT</name>
    <name evidence="12" type="ORF">J3U87_11245</name>
</gene>
<dbReference type="PANTHER" id="PTHR31559:SF0">
    <property type="entry name" value="PYRIDOXAL 5'-PHOSPHATE SYNTHASE SUBUNIT SNO1-RELATED"/>
    <property type="match status" value="1"/>
</dbReference>
<feature type="active site" description="Charge relay system" evidence="10">
    <location>
        <position position="171"/>
    </location>
</feature>
<dbReference type="InterPro" id="IPR002161">
    <property type="entry name" value="PdxT/SNO"/>
</dbReference>
<evidence type="ECO:0000256" key="8">
    <source>
        <dbReference type="ARBA" id="ARBA00054599"/>
    </source>
</evidence>
<keyword evidence="4" id="KW-0315">Glutamine amidotransferase</keyword>
<dbReference type="SUPFAM" id="SSF52317">
    <property type="entry name" value="Class I glutamine amidotransferase-like"/>
    <property type="match status" value="1"/>
</dbReference>
<dbReference type="GO" id="GO:0036381">
    <property type="term" value="F:pyridoxal 5'-phosphate synthase (glutamine hydrolysing) activity"/>
    <property type="evidence" value="ECO:0007669"/>
    <property type="project" value="UniProtKB-EC"/>
</dbReference>
<feature type="active site" description="Nucleophile" evidence="10">
    <location>
        <position position="77"/>
    </location>
</feature>
<dbReference type="GO" id="GO:0008614">
    <property type="term" value="P:pyridoxine metabolic process"/>
    <property type="evidence" value="ECO:0007669"/>
    <property type="project" value="TreeGrafter"/>
</dbReference>
<evidence type="ECO:0000256" key="1">
    <source>
        <dbReference type="ARBA" id="ARBA00008345"/>
    </source>
</evidence>
<dbReference type="CDD" id="cd01749">
    <property type="entry name" value="GATase1_PB"/>
    <property type="match status" value="1"/>
</dbReference>
<dbReference type="PROSITE" id="PS51273">
    <property type="entry name" value="GATASE_TYPE_1"/>
    <property type="match status" value="1"/>
</dbReference>
<keyword evidence="5" id="KW-0456">Lyase</keyword>
<dbReference type="PIRSF" id="PIRSF005639">
    <property type="entry name" value="Glut_amidoT_SNO"/>
    <property type="match status" value="1"/>
</dbReference>
<dbReference type="AlphaFoldDB" id="A0A8A4TV51"/>
<evidence type="ECO:0000256" key="4">
    <source>
        <dbReference type="ARBA" id="ARBA00022962"/>
    </source>
</evidence>
<feature type="binding site" evidence="11">
    <location>
        <position position="104"/>
    </location>
    <ligand>
        <name>L-glutamine</name>
        <dbReference type="ChEBI" id="CHEBI:58359"/>
    </ligand>
</feature>
<dbReference type="GO" id="GO:0005829">
    <property type="term" value="C:cytosol"/>
    <property type="evidence" value="ECO:0007669"/>
    <property type="project" value="TreeGrafter"/>
</dbReference>
<evidence type="ECO:0000256" key="3">
    <source>
        <dbReference type="ARBA" id="ARBA00022898"/>
    </source>
</evidence>
<comment type="similarity">
    <text evidence="1">Belongs to the glutaminase PdxT/SNO family.</text>
</comment>
<feature type="binding site" evidence="11">
    <location>
        <begin position="45"/>
        <end position="47"/>
    </location>
    <ligand>
        <name>L-glutamine</name>
        <dbReference type="ChEBI" id="CHEBI:58359"/>
    </ligand>
</feature>